<sequence length="56" mass="6418">MIYYLHSSSLLMLMNVPLGPNLSFGWPIPQCTIDILPRWESTSIFKFRPFAMMAPG</sequence>
<dbReference type="AlphaFoldDB" id="A0A0A8Z4P3"/>
<protein>
    <submittedName>
        <fullName evidence="1">Uncharacterized protein</fullName>
    </submittedName>
</protein>
<organism evidence="1">
    <name type="scientific">Arundo donax</name>
    <name type="common">Giant reed</name>
    <name type="synonym">Donax arundinaceus</name>
    <dbReference type="NCBI Taxonomy" id="35708"/>
    <lineage>
        <taxon>Eukaryota</taxon>
        <taxon>Viridiplantae</taxon>
        <taxon>Streptophyta</taxon>
        <taxon>Embryophyta</taxon>
        <taxon>Tracheophyta</taxon>
        <taxon>Spermatophyta</taxon>
        <taxon>Magnoliopsida</taxon>
        <taxon>Liliopsida</taxon>
        <taxon>Poales</taxon>
        <taxon>Poaceae</taxon>
        <taxon>PACMAD clade</taxon>
        <taxon>Arundinoideae</taxon>
        <taxon>Arundineae</taxon>
        <taxon>Arundo</taxon>
    </lineage>
</organism>
<reference evidence="1" key="2">
    <citation type="journal article" date="2015" name="Data Brief">
        <title>Shoot transcriptome of the giant reed, Arundo donax.</title>
        <authorList>
            <person name="Barrero R.A."/>
            <person name="Guerrero F.D."/>
            <person name="Moolhuijzen P."/>
            <person name="Goolsby J.A."/>
            <person name="Tidwell J."/>
            <person name="Bellgard S.E."/>
            <person name="Bellgard M.I."/>
        </authorList>
    </citation>
    <scope>NUCLEOTIDE SEQUENCE</scope>
    <source>
        <tissue evidence="1">Shoot tissue taken approximately 20 cm above the soil surface</tissue>
    </source>
</reference>
<evidence type="ECO:0000313" key="1">
    <source>
        <dbReference type="EMBL" id="JAD31720.1"/>
    </source>
</evidence>
<name>A0A0A8Z4P3_ARUDO</name>
<dbReference type="EMBL" id="GBRH01266175">
    <property type="protein sequence ID" value="JAD31720.1"/>
    <property type="molecule type" value="Transcribed_RNA"/>
</dbReference>
<accession>A0A0A8Z4P3</accession>
<proteinExistence type="predicted"/>
<reference evidence="1" key="1">
    <citation type="submission" date="2014-09" db="EMBL/GenBank/DDBJ databases">
        <authorList>
            <person name="Magalhaes I.L.F."/>
            <person name="Oliveira U."/>
            <person name="Santos F.R."/>
            <person name="Vidigal T.H.D.A."/>
            <person name="Brescovit A.D."/>
            <person name="Santos A.J."/>
        </authorList>
    </citation>
    <scope>NUCLEOTIDE SEQUENCE</scope>
    <source>
        <tissue evidence="1">Shoot tissue taken approximately 20 cm above the soil surface</tissue>
    </source>
</reference>